<dbReference type="OrthoDB" id="9788068at2"/>
<dbReference type="PROSITE" id="PS51732">
    <property type="entry name" value="ASN_GLN_ASE_3"/>
    <property type="match status" value="1"/>
</dbReference>
<comment type="caution">
    <text evidence="9">The sequence shown here is derived from an EMBL/GenBank/DDBJ whole genome shotgun (WGS) entry which is preliminary data.</text>
</comment>
<gene>
    <name evidence="9" type="ORF">D0X99_13140</name>
</gene>
<dbReference type="PRINTS" id="PR00139">
    <property type="entry name" value="ASNGLNASE"/>
</dbReference>
<dbReference type="Gene3D" id="3.40.50.40">
    <property type="match status" value="1"/>
</dbReference>
<reference evidence="9 10" key="1">
    <citation type="submission" date="2018-09" db="EMBL/GenBank/DDBJ databases">
        <authorList>
            <person name="Wang X."/>
            <person name="Du Z."/>
        </authorList>
    </citation>
    <scope>NUCLEOTIDE SEQUENCE [LARGE SCALE GENOMIC DNA]</scope>
    <source>
        <strain evidence="9 10">N3</strain>
    </source>
</reference>
<keyword evidence="6" id="KW-0732">Signal</keyword>
<sequence>MNKITILIILLFCSSTTYSQDTTKPQVLIITTGGTIASKTNGPLIEGNNLIQAVPELSNYATVVVDEFVNIGSSKMTPLIWLQLVKHIRNALNSNPEIKSVIITHGTDTMEETAFFLNLTHKSKIPIILVGSMRSSNEISADGPANLINAVRVGISPEAIGMGVMVVMNDNISAGRDLLKMNNRRVDAFPSTELGFIGFCDPEKVTFYRSPIKLHTFESEFNVYDLDSLPKVDIVQDFAGLDSEILTFFMNRSNQGLVISSFAGGRLSNGIISEIVNLPATHKPIVISSSIKEGRIMGSNPEGTPIIIANDLPSNKSRILLMLSLTRTTDITKIQEYFNKY</sequence>
<dbReference type="CDD" id="cd08964">
    <property type="entry name" value="L-asparaginase_II"/>
    <property type="match status" value="1"/>
</dbReference>
<dbReference type="InterPro" id="IPR027473">
    <property type="entry name" value="L-asparaginase_C"/>
</dbReference>
<keyword evidence="10" id="KW-1185">Reference proteome</keyword>
<dbReference type="Pfam" id="PF17763">
    <property type="entry name" value="Asparaginase_C"/>
    <property type="match status" value="1"/>
</dbReference>
<dbReference type="FunFam" id="3.40.50.1170:FF:000001">
    <property type="entry name" value="L-asparaginase 2"/>
    <property type="match status" value="1"/>
</dbReference>
<evidence type="ECO:0000256" key="4">
    <source>
        <dbReference type="PIRSR" id="PIRSR001220-2"/>
    </source>
</evidence>
<dbReference type="InterPro" id="IPR027474">
    <property type="entry name" value="L-asparaginase_N"/>
</dbReference>
<evidence type="ECO:0000256" key="2">
    <source>
        <dbReference type="ARBA" id="ARBA00022801"/>
    </source>
</evidence>
<evidence type="ECO:0000256" key="6">
    <source>
        <dbReference type="SAM" id="SignalP"/>
    </source>
</evidence>
<dbReference type="PANTHER" id="PTHR11707:SF28">
    <property type="entry name" value="60 KDA LYSOPHOSPHOLIPASE"/>
    <property type="match status" value="1"/>
</dbReference>
<feature type="active site" description="O-isoaspartyl threonine intermediate" evidence="3">
    <location>
        <position position="35"/>
    </location>
</feature>
<name>A0A418PQB6_9BACT</name>
<evidence type="ECO:0000313" key="10">
    <source>
        <dbReference type="Proteomes" id="UP000283522"/>
    </source>
</evidence>
<evidence type="ECO:0000256" key="1">
    <source>
        <dbReference type="ARBA" id="ARBA00010518"/>
    </source>
</evidence>
<dbReference type="InterPro" id="IPR036152">
    <property type="entry name" value="Asp/glu_Ase-like_sf"/>
</dbReference>
<dbReference type="PANTHER" id="PTHR11707">
    <property type="entry name" value="L-ASPARAGINASE"/>
    <property type="match status" value="1"/>
</dbReference>
<dbReference type="InterPro" id="IPR006034">
    <property type="entry name" value="Asparaginase/glutaminase-like"/>
</dbReference>
<keyword evidence="2" id="KW-0378">Hydrolase</keyword>
<evidence type="ECO:0000259" key="8">
    <source>
        <dbReference type="Pfam" id="PF17763"/>
    </source>
</evidence>
<accession>A0A418PQB6</accession>
<dbReference type="InterPro" id="IPR037152">
    <property type="entry name" value="L-asparaginase_N_sf"/>
</dbReference>
<feature type="signal peptide" evidence="6">
    <location>
        <begin position="1"/>
        <end position="19"/>
    </location>
</feature>
<feature type="domain" description="Asparaginase/glutaminase C-terminal" evidence="8">
    <location>
        <begin position="231"/>
        <end position="338"/>
    </location>
</feature>
<dbReference type="RefSeq" id="WP_119478296.1">
    <property type="nucleotide sequence ID" value="NZ_QXML01000006.1"/>
</dbReference>
<evidence type="ECO:0000256" key="3">
    <source>
        <dbReference type="PIRSR" id="PIRSR001220-1"/>
    </source>
</evidence>
<dbReference type="Proteomes" id="UP000283522">
    <property type="component" value="Unassembled WGS sequence"/>
</dbReference>
<dbReference type="Pfam" id="PF00710">
    <property type="entry name" value="Asparaginase"/>
    <property type="match status" value="1"/>
</dbReference>
<organism evidence="9 10">
    <name type="scientific">Algoriphagus lacus</name>
    <dbReference type="NCBI Taxonomy" id="2056311"/>
    <lineage>
        <taxon>Bacteria</taxon>
        <taxon>Pseudomonadati</taxon>
        <taxon>Bacteroidota</taxon>
        <taxon>Cytophagia</taxon>
        <taxon>Cytophagales</taxon>
        <taxon>Cyclobacteriaceae</taxon>
        <taxon>Algoriphagus</taxon>
    </lineage>
</organism>
<protein>
    <submittedName>
        <fullName evidence="9">Asparaginase</fullName>
    </submittedName>
</protein>
<feature type="chain" id="PRO_5019263985" evidence="6">
    <location>
        <begin position="20"/>
        <end position="341"/>
    </location>
</feature>
<evidence type="ECO:0000313" key="9">
    <source>
        <dbReference type="EMBL" id="RIW14498.1"/>
    </source>
</evidence>
<dbReference type="AlphaFoldDB" id="A0A418PQB6"/>
<dbReference type="InterPro" id="IPR040919">
    <property type="entry name" value="Asparaginase_C"/>
</dbReference>
<dbReference type="PROSITE" id="PS00144">
    <property type="entry name" value="ASN_GLN_ASE_1"/>
    <property type="match status" value="1"/>
</dbReference>
<evidence type="ECO:0000259" key="7">
    <source>
        <dbReference type="Pfam" id="PF00710"/>
    </source>
</evidence>
<dbReference type="PIRSF" id="PIRSF500176">
    <property type="entry name" value="L_ASNase"/>
    <property type="match status" value="1"/>
</dbReference>
<comment type="similarity">
    <text evidence="1">Belongs to the asparaginase 1 family.</text>
</comment>
<evidence type="ECO:0000256" key="5">
    <source>
        <dbReference type="PROSITE-ProRule" id="PRU10099"/>
    </source>
</evidence>
<feature type="binding site" evidence="4">
    <location>
        <begin position="107"/>
        <end position="108"/>
    </location>
    <ligand>
        <name>substrate</name>
    </ligand>
</feature>
<dbReference type="PIRSF" id="PIRSF001220">
    <property type="entry name" value="L-ASNase_gatD"/>
    <property type="match status" value="1"/>
</dbReference>
<dbReference type="InterPro" id="IPR004550">
    <property type="entry name" value="AsnASE_II"/>
</dbReference>
<dbReference type="SUPFAM" id="SSF53774">
    <property type="entry name" value="Glutaminase/Asparaginase"/>
    <property type="match status" value="1"/>
</dbReference>
<dbReference type="SMART" id="SM00870">
    <property type="entry name" value="Asparaginase"/>
    <property type="match status" value="1"/>
</dbReference>
<feature type="active site" evidence="5">
    <location>
        <position position="35"/>
    </location>
</feature>
<dbReference type="EMBL" id="QXML01000006">
    <property type="protein sequence ID" value="RIW14498.1"/>
    <property type="molecule type" value="Genomic_DNA"/>
</dbReference>
<feature type="binding site" evidence="4">
    <location>
        <position position="73"/>
    </location>
    <ligand>
        <name>substrate</name>
    </ligand>
</feature>
<dbReference type="GO" id="GO:0006528">
    <property type="term" value="P:asparagine metabolic process"/>
    <property type="evidence" value="ECO:0007669"/>
    <property type="project" value="InterPro"/>
</dbReference>
<proteinExistence type="inferred from homology"/>
<dbReference type="InterPro" id="IPR020827">
    <property type="entry name" value="Asparaginase/glutaminase_AS1"/>
</dbReference>
<dbReference type="Gene3D" id="3.40.50.1170">
    <property type="entry name" value="L-asparaginase, N-terminal domain"/>
    <property type="match status" value="1"/>
</dbReference>
<feature type="domain" description="L-asparaginase N-terminal" evidence="7">
    <location>
        <begin position="26"/>
        <end position="212"/>
    </location>
</feature>
<dbReference type="GO" id="GO:0004067">
    <property type="term" value="F:asparaginase activity"/>
    <property type="evidence" value="ECO:0007669"/>
    <property type="project" value="UniProtKB-UniRule"/>
</dbReference>